<dbReference type="Pfam" id="PF07963">
    <property type="entry name" value="N_methyl"/>
    <property type="match status" value="1"/>
</dbReference>
<dbReference type="SUPFAM" id="SSF54523">
    <property type="entry name" value="Pili subunits"/>
    <property type="match status" value="1"/>
</dbReference>
<dbReference type="Gene3D" id="3.30.700.10">
    <property type="entry name" value="Glycoprotein, Type 4 Pilin"/>
    <property type="match status" value="1"/>
</dbReference>
<gene>
    <name evidence="2" type="ORF">H8S19_07605</name>
</gene>
<keyword evidence="1" id="KW-0812">Transmembrane</keyword>
<dbReference type="RefSeq" id="WP_118651002.1">
    <property type="nucleotide sequence ID" value="NZ_JACOOW010000008.1"/>
</dbReference>
<keyword evidence="1" id="KW-1133">Transmembrane helix</keyword>
<keyword evidence="3" id="KW-1185">Reference proteome</keyword>
<dbReference type="PANTHER" id="PTHR30093">
    <property type="entry name" value="GENERAL SECRETION PATHWAY PROTEIN G"/>
    <property type="match status" value="1"/>
</dbReference>
<name>A0AAW3X4M8_9CLOT</name>
<dbReference type="EMBL" id="JACOOW010000008">
    <property type="protein sequence ID" value="MBC5656930.1"/>
    <property type="molecule type" value="Genomic_DNA"/>
</dbReference>
<evidence type="ECO:0000313" key="2">
    <source>
        <dbReference type="EMBL" id="MBC5656930.1"/>
    </source>
</evidence>
<dbReference type="Proteomes" id="UP000653904">
    <property type="component" value="Unassembled WGS sequence"/>
</dbReference>
<dbReference type="InterPro" id="IPR012902">
    <property type="entry name" value="N_methyl_site"/>
</dbReference>
<dbReference type="NCBIfam" id="TIGR02532">
    <property type="entry name" value="IV_pilin_GFxxxE"/>
    <property type="match status" value="1"/>
</dbReference>
<organism evidence="2 3">
    <name type="scientific">Clostridium segne</name>
    <dbReference type="NCBI Taxonomy" id="2763038"/>
    <lineage>
        <taxon>Bacteria</taxon>
        <taxon>Bacillati</taxon>
        <taxon>Bacillota</taxon>
        <taxon>Clostridia</taxon>
        <taxon>Eubacteriales</taxon>
        <taxon>Clostridiaceae</taxon>
        <taxon>Clostridium</taxon>
    </lineage>
</organism>
<proteinExistence type="predicted"/>
<feature type="transmembrane region" description="Helical" evidence="1">
    <location>
        <begin position="20"/>
        <end position="38"/>
    </location>
</feature>
<evidence type="ECO:0000313" key="3">
    <source>
        <dbReference type="Proteomes" id="UP000653904"/>
    </source>
</evidence>
<dbReference type="AlphaFoldDB" id="A0AAW3X4M8"/>
<reference evidence="2 3" key="1">
    <citation type="submission" date="2020-08" db="EMBL/GenBank/DDBJ databases">
        <title>Genome public.</title>
        <authorList>
            <person name="Liu C."/>
            <person name="Sun Q."/>
        </authorList>
    </citation>
    <scope>NUCLEOTIDE SEQUENCE [LARGE SCALE GENOMIC DNA]</scope>
    <source>
        <strain evidence="2 3">BX14</strain>
    </source>
</reference>
<evidence type="ECO:0000256" key="1">
    <source>
        <dbReference type="SAM" id="Phobius"/>
    </source>
</evidence>
<keyword evidence="1" id="KW-0472">Membrane</keyword>
<sequence>MKSLIKKVRENKKGFTLAELLVVVAIVGILVAISIPVFTAQLSKARKATNQANMRAAKAAAVAQYLTDSADSASQIDYDYDISTGEASVVTTRKATTETTIEDVDGKEKYNLFSVSIEPSKDGTASTDKDEINGAIIKLYVGKKSN</sequence>
<protein>
    <submittedName>
        <fullName evidence="2">Prepilin-type N-terminal cleavage/methylation domain-containing protein</fullName>
    </submittedName>
</protein>
<dbReference type="InterPro" id="IPR045584">
    <property type="entry name" value="Pilin-like"/>
</dbReference>
<comment type="caution">
    <text evidence="2">The sequence shown here is derived from an EMBL/GenBank/DDBJ whole genome shotgun (WGS) entry which is preliminary data.</text>
</comment>
<accession>A0AAW3X4M8</accession>